<dbReference type="AlphaFoldDB" id="A0A0P8X5Z1"/>
<gene>
    <name evidence="1" type="ORF">AN403_5482</name>
</gene>
<sequence length="769" mass="83431">MKSMLAFLYEQSIATLSSPPRLPLHFLFFILYGSCISLVSFAQESSCKDPMLVEEPSTLGMEFAISSDSTLVATDAVDGFGAVMDITVRNLASGDAIRRWTFPKEHLRKLCFVDKSRLLVAGSDSGTLRVLNPDTGEVVTHANENILSPILGFDCPANGGATASQYAIPSGTIEWLSAKMEPVGKYQTGPGTTLVASSTLPNQALVLTKTELAKQSPDLKDLLDESSGDDQTTTHFELRMVSAQNNAVLWRNDLKETPLDTVLLDSSGNVGAWMDKEGYLHIVNAQDGKESHRVQLASLSFPQLTFSEQGRFLAISELGEWHSFVIDTDSGKVINQLQTEEILALRNDGSPLLLRKSGNAGIEIALSGTNGTVQGIQGRLQTPSLVAQPLGRLFFSGQQFDYLLNVKERTITQLIKPPEVILTLAASVTPDSILRIYERSDGDWSIGNQDGKDEPVRLPPNSRGLAVTTLAQGSGLLMASVKADDLERIKTAVDAWSDTLGNGVERSELDSVLLSTNTTLYQVDFTGAVKKMQSLQGAVSAIQISNDQKSFAKFQPPHLQVLDINSGRSEFKIAISDVTTTIKFSPTHSWIAFTRDAGIEVRDWRKDSLVTRITRDRDLGEGFEFSADGESLIYADGATVHVASLSSPSTSKSSAYNMKNIEYTADGAVETIVVLNDKFFAGVSSSGAVNVWKVGQPTPVARLVFERNGTWTVIDDRGRFDTSSIETNHAVHVFNKGGTANQLMLSDCRGTAWVPGLLSEVFDDNASVK</sequence>
<name>A0A0P8X5Z1_PSEFL</name>
<dbReference type="PATRIC" id="fig|294.162.peg.712"/>
<dbReference type="InterPro" id="IPR011044">
    <property type="entry name" value="Quino_amine_DH_bsu"/>
</dbReference>
<evidence type="ECO:0000313" key="1">
    <source>
        <dbReference type="EMBL" id="KPU61531.1"/>
    </source>
</evidence>
<protein>
    <submittedName>
        <fullName evidence="1">PQQ enzyme repeat family protein</fullName>
    </submittedName>
</protein>
<dbReference type="RefSeq" id="WP_057396138.1">
    <property type="nucleotide sequence ID" value="NZ_LJXB01000053.1"/>
</dbReference>
<organism evidence="1 2">
    <name type="scientific">Pseudomonas fluorescens</name>
    <dbReference type="NCBI Taxonomy" id="294"/>
    <lineage>
        <taxon>Bacteria</taxon>
        <taxon>Pseudomonadati</taxon>
        <taxon>Pseudomonadota</taxon>
        <taxon>Gammaproteobacteria</taxon>
        <taxon>Pseudomonadales</taxon>
        <taxon>Pseudomonadaceae</taxon>
        <taxon>Pseudomonas</taxon>
    </lineage>
</organism>
<dbReference type="OrthoDB" id="414967at2"/>
<dbReference type="SUPFAM" id="SSF50969">
    <property type="entry name" value="YVTN repeat-like/Quinoprotein amine dehydrogenase"/>
    <property type="match status" value="1"/>
</dbReference>
<dbReference type="Proteomes" id="UP000050349">
    <property type="component" value="Unassembled WGS sequence"/>
</dbReference>
<comment type="caution">
    <text evidence="1">The sequence shown here is derived from an EMBL/GenBank/DDBJ whole genome shotgun (WGS) entry which is preliminary data.</text>
</comment>
<proteinExistence type="predicted"/>
<dbReference type="InterPro" id="IPR036322">
    <property type="entry name" value="WD40_repeat_dom_sf"/>
</dbReference>
<evidence type="ECO:0000313" key="2">
    <source>
        <dbReference type="Proteomes" id="UP000050349"/>
    </source>
</evidence>
<dbReference type="EMBL" id="LJXB01000053">
    <property type="protein sequence ID" value="KPU61531.1"/>
    <property type="molecule type" value="Genomic_DNA"/>
</dbReference>
<dbReference type="SUPFAM" id="SSF50978">
    <property type="entry name" value="WD40 repeat-like"/>
    <property type="match status" value="1"/>
</dbReference>
<reference evidence="1 2" key="1">
    <citation type="submission" date="2015-09" db="EMBL/GenBank/DDBJ databases">
        <authorList>
            <person name="Jackson K.R."/>
            <person name="Lunt B.L."/>
            <person name="Fisher J.N.B."/>
            <person name="Gardner A.V."/>
            <person name="Bailey M.E."/>
            <person name="Deus L.M."/>
            <person name="Earl A.S."/>
            <person name="Gibby P.D."/>
            <person name="Hartmann K.A."/>
            <person name="Liu J.E."/>
            <person name="Manci A.M."/>
            <person name="Nielsen D.A."/>
            <person name="Solomon M.B."/>
            <person name="Breakwell D.P."/>
            <person name="Burnett S.H."/>
            <person name="Grose J.H."/>
        </authorList>
    </citation>
    <scope>NUCLEOTIDE SEQUENCE [LARGE SCALE GENOMIC DNA]</scope>
    <source>
        <strain evidence="1 2">S613</strain>
    </source>
</reference>
<accession>A0A0P8X5Z1</accession>
<dbReference type="InterPro" id="IPR015943">
    <property type="entry name" value="WD40/YVTN_repeat-like_dom_sf"/>
</dbReference>
<dbReference type="Gene3D" id="2.130.10.10">
    <property type="entry name" value="YVTN repeat-like/Quinoprotein amine dehydrogenase"/>
    <property type="match status" value="2"/>
</dbReference>